<dbReference type="PANTHER" id="PTHR43820">
    <property type="entry name" value="HIGH-AFFINITY BRANCHED-CHAIN AMINO ACID TRANSPORT ATP-BINDING PROTEIN LIVF"/>
    <property type="match status" value="1"/>
</dbReference>
<dbReference type="GO" id="GO:0015658">
    <property type="term" value="F:branched-chain amino acid transmembrane transporter activity"/>
    <property type="evidence" value="ECO:0007669"/>
    <property type="project" value="TreeGrafter"/>
</dbReference>
<dbReference type="EMBL" id="PUIO01000018">
    <property type="protein sequence ID" value="PQP23817.1"/>
    <property type="molecule type" value="Genomic_DNA"/>
</dbReference>
<dbReference type="InterPro" id="IPR017780">
    <property type="entry name" value="ABC_transptr_urea_ATP-bd_UrtE"/>
</dbReference>
<dbReference type="GO" id="GO:0016887">
    <property type="term" value="F:ATP hydrolysis activity"/>
    <property type="evidence" value="ECO:0007669"/>
    <property type="project" value="InterPro"/>
</dbReference>
<dbReference type="PANTHER" id="PTHR43820:SF5">
    <property type="entry name" value="HIGH-AFFINITY BRANCHED-CHAIN AMINO ACID TRANSPORT ATP-BINDING PROTEIN"/>
    <property type="match status" value="1"/>
</dbReference>
<dbReference type="Pfam" id="PF00005">
    <property type="entry name" value="ABC_tran"/>
    <property type="match status" value="1"/>
</dbReference>
<reference evidence="8" key="1">
    <citation type="submission" date="2018-02" db="EMBL/GenBank/DDBJ databases">
        <title>Draft genome sequencing of Rhodococcus opacus KU647198.</title>
        <authorList>
            <person name="Zheng B.-X."/>
        </authorList>
    </citation>
    <scope>NUCLEOTIDE SEQUENCE [LARGE SCALE GENOMIC DNA]</scope>
    <source>
        <strain evidence="8">04-OD7</strain>
    </source>
</reference>
<dbReference type="SMART" id="SM00382">
    <property type="entry name" value="AAA"/>
    <property type="match status" value="1"/>
</dbReference>
<dbReference type="Proteomes" id="UP000239290">
    <property type="component" value="Unassembled WGS sequence"/>
</dbReference>
<dbReference type="InterPro" id="IPR003439">
    <property type="entry name" value="ABC_transporter-like_ATP-bd"/>
</dbReference>
<dbReference type="SUPFAM" id="SSF52540">
    <property type="entry name" value="P-loop containing nucleoside triphosphate hydrolases"/>
    <property type="match status" value="1"/>
</dbReference>
<evidence type="ECO:0000259" key="6">
    <source>
        <dbReference type="PROSITE" id="PS50893"/>
    </source>
</evidence>
<feature type="domain" description="ABC transporter" evidence="6">
    <location>
        <begin position="2"/>
        <end position="232"/>
    </location>
</feature>
<sequence length="237" mass="24882">MLELENIRAGYGRTEVIHGVSLTVPSDGVAAVMGHNGAGKTTLLRAAVGLIKVDSGRVLFDGEDVTALRPSARVARGLAYVPQGQQSFGQLTTAENLQVVADGRKRGKELVGEVLDLFPALRGLLDRRAGLLSGGQRQQLAIARALITEPKMLILDEPTEGIQPSVVAEIERTIMELTRRGGLGVLLVEQHIGFALESAESYHVLESGRVTSSGAGGAAPGSDVRTAVSDVRAAMAI</sequence>
<dbReference type="CDD" id="cd03224">
    <property type="entry name" value="ABC_TM1139_LivF_branched"/>
    <property type="match status" value="1"/>
</dbReference>
<dbReference type="PROSITE" id="PS50893">
    <property type="entry name" value="ABC_TRANSPORTER_2"/>
    <property type="match status" value="1"/>
</dbReference>
<dbReference type="InterPro" id="IPR003593">
    <property type="entry name" value="AAA+_ATPase"/>
</dbReference>
<name>A0A2S8J9Z8_RHOOP</name>
<evidence type="ECO:0000256" key="5">
    <source>
        <dbReference type="ARBA" id="ARBA00022970"/>
    </source>
</evidence>
<evidence type="ECO:0000313" key="7">
    <source>
        <dbReference type="EMBL" id="PQP23817.1"/>
    </source>
</evidence>
<gene>
    <name evidence="7" type="primary">urtE</name>
    <name evidence="7" type="ORF">C5613_17325</name>
</gene>
<dbReference type="InterPro" id="IPR052156">
    <property type="entry name" value="BCAA_Transport_ATP-bd_LivF"/>
</dbReference>
<evidence type="ECO:0000313" key="8">
    <source>
        <dbReference type="Proteomes" id="UP000239290"/>
    </source>
</evidence>
<dbReference type="InterPro" id="IPR027417">
    <property type="entry name" value="P-loop_NTPase"/>
</dbReference>
<keyword evidence="4 7" id="KW-0067">ATP-binding</keyword>
<dbReference type="GO" id="GO:0005524">
    <property type="term" value="F:ATP binding"/>
    <property type="evidence" value="ECO:0007669"/>
    <property type="project" value="UniProtKB-KW"/>
</dbReference>
<comment type="similarity">
    <text evidence="1">Belongs to the ABC transporter superfamily.</text>
</comment>
<comment type="caution">
    <text evidence="7">The sequence shown here is derived from an EMBL/GenBank/DDBJ whole genome shotgun (WGS) entry which is preliminary data.</text>
</comment>
<evidence type="ECO:0000256" key="3">
    <source>
        <dbReference type="ARBA" id="ARBA00022741"/>
    </source>
</evidence>
<evidence type="ECO:0000256" key="4">
    <source>
        <dbReference type="ARBA" id="ARBA00022840"/>
    </source>
</evidence>
<dbReference type="NCBIfam" id="TIGR03410">
    <property type="entry name" value="urea_trans_UrtE"/>
    <property type="match status" value="1"/>
</dbReference>
<dbReference type="AlphaFoldDB" id="A0A2S8J9Z8"/>
<proteinExistence type="inferred from homology"/>
<evidence type="ECO:0000256" key="1">
    <source>
        <dbReference type="ARBA" id="ARBA00005417"/>
    </source>
</evidence>
<evidence type="ECO:0000256" key="2">
    <source>
        <dbReference type="ARBA" id="ARBA00022448"/>
    </source>
</evidence>
<dbReference type="RefSeq" id="WP_011594948.1">
    <property type="nucleotide sequence ID" value="NZ_PUIO01000018.1"/>
</dbReference>
<keyword evidence="5" id="KW-0029">Amino-acid transport</keyword>
<keyword evidence="2" id="KW-0813">Transport</keyword>
<accession>A0A2S8J9Z8</accession>
<organism evidence="7 8">
    <name type="scientific">Rhodococcus opacus</name>
    <name type="common">Nocardia opaca</name>
    <dbReference type="NCBI Taxonomy" id="37919"/>
    <lineage>
        <taxon>Bacteria</taxon>
        <taxon>Bacillati</taxon>
        <taxon>Actinomycetota</taxon>
        <taxon>Actinomycetes</taxon>
        <taxon>Mycobacteriales</taxon>
        <taxon>Nocardiaceae</taxon>
        <taxon>Rhodococcus</taxon>
    </lineage>
</organism>
<protein>
    <submittedName>
        <fullName evidence="7">Urea ABC transporter ATP-binding subunit UrtE</fullName>
    </submittedName>
</protein>
<dbReference type="Gene3D" id="3.40.50.300">
    <property type="entry name" value="P-loop containing nucleotide triphosphate hydrolases"/>
    <property type="match status" value="1"/>
</dbReference>
<dbReference type="GO" id="GO:0015807">
    <property type="term" value="P:L-amino acid transport"/>
    <property type="evidence" value="ECO:0007669"/>
    <property type="project" value="TreeGrafter"/>
</dbReference>
<keyword evidence="3" id="KW-0547">Nucleotide-binding</keyword>